<dbReference type="InterPro" id="IPR003018">
    <property type="entry name" value="GAF"/>
</dbReference>
<protein>
    <submittedName>
        <fullName evidence="3">GAF domain-containing protein</fullName>
    </submittedName>
</protein>
<evidence type="ECO:0000313" key="4">
    <source>
        <dbReference type="Proteomes" id="UP001596445"/>
    </source>
</evidence>
<dbReference type="InterPro" id="IPR029016">
    <property type="entry name" value="GAF-like_dom_sf"/>
</dbReference>
<name>A0ABD5W2V4_9EURY</name>
<evidence type="ECO:0000256" key="1">
    <source>
        <dbReference type="SAM" id="MobiDB-lite"/>
    </source>
</evidence>
<organism evidence="3 4">
    <name type="scientific">Halovenus salina</name>
    <dbReference type="NCBI Taxonomy" id="1510225"/>
    <lineage>
        <taxon>Archaea</taxon>
        <taxon>Methanobacteriati</taxon>
        <taxon>Methanobacteriota</taxon>
        <taxon>Stenosarchaea group</taxon>
        <taxon>Halobacteria</taxon>
        <taxon>Halobacteriales</taxon>
        <taxon>Haloarculaceae</taxon>
        <taxon>Halovenus</taxon>
    </lineage>
</organism>
<dbReference type="Gene3D" id="3.30.450.40">
    <property type="match status" value="1"/>
</dbReference>
<keyword evidence="4" id="KW-1185">Reference proteome</keyword>
<dbReference type="SUPFAM" id="SSF55781">
    <property type="entry name" value="GAF domain-like"/>
    <property type="match status" value="1"/>
</dbReference>
<comment type="caution">
    <text evidence="3">The sequence shown here is derived from an EMBL/GenBank/DDBJ whole genome shotgun (WGS) entry which is preliminary data.</text>
</comment>
<feature type="region of interest" description="Disordered" evidence="1">
    <location>
        <begin position="1"/>
        <end position="26"/>
    </location>
</feature>
<evidence type="ECO:0000313" key="3">
    <source>
        <dbReference type="EMBL" id="MFC7057548.1"/>
    </source>
</evidence>
<dbReference type="AlphaFoldDB" id="A0ABD5W2V4"/>
<dbReference type="EMBL" id="JBHSZI010000001">
    <property type="protein sequence ID" value="MFC7057548.1"/>
    <property type="molecule type" value="Genomic_DNA"/>
</dbReference>
<dbReference type="Proteomes" id="UP001596445">
    <property type="component" value="Unassembled WGS sequence"/>
</dbReference>
<evidence type="ECO:0000259" key="2">
    <source>
        <dbReference type="Pfam" id="PF13185"/>
    </source>
</evidence>
<gene>
    <name evidence="3" type="ORF">ACFQQG_04365</name>
</gene>
<proteinExistence type="predicted"/>
<dbReference type="RefSeq" id="WP_382186772.1">
    <property type="nucleotide sequence ID" value="NZ_JBHSZI010000001.1"/>
</dbReference>
<feature type="domain" description="GAF" evidence="2">
    <location>
        <begin position="31"/>
        <end position="144"/>
    </location>
</feature>
<dbReference type="Pfam" id="PF13185">
    <property type="entry name" value="GAF_2"/>
    <property type="match status" value="1"/>
</dbReference>
<reference evidence="3 4" key="1">
    <citation type="journal article" date="2019" name="Int. J. Syst. Evol. Microbiol.">
        <title>The Global Catalogue of Microorganisms (GCM) 10K type strain sequencing project: providing services to taxonomists for standard genome sequencing and annotation.</title>
        <authorList>
            <consortium name="The Broad Institute Genomics Platform"/>
            <consortium name="The Broad Institute Genome Sequencing Center for Infectious Disease"/>
            <person name="Wu L."/>
            <person name="Ma J."/>
        </authorList>
    </citation>
    <scope>NUCLEOTIDE SEQUENCE [LARGE SCALE GENOMIC DNA]</scope>
    <source>
        <strain evidence="3 4">JCM 30072</strain>
    </source>
</reference>
<sequence>MTPGDERTDGSDRPPDSGRLHRRRGEKYSGYDYTAVRFADEDEGVLEPVALTPEVTEVLGDRPSYLIDGDSPHAEVYTEGERLRFDEVRDIDDDHGRDPVRSAMYLPIGEHGMVTICDPEPGVFDRSDIEIASVLVANAETALDRQSAARR</sequence>
<feature type="compositionally biased region" description="Basic and acidic residues" evidence="1">
    <location>
        <begin position="1"/>
        <end position="19"/>
    </location>
</feature>
<accession>A0ABD5W2V4</accession>